<protein>
    <submittedName>
        <fullName evidence="1">Uncharacterized protein</fullName>
    </submittedName>
</protein>
<proteinExistence type="predicted"/>
<dbReference type="Proteomes" id="UP000199039">
    <property type="component" value="Unassembled WGS sequence"/>
</dbReference>
<dbReference type="EMBL" id="FMYH01000002">
    <property type="protein sequence ID" value="SDC34556.1"/>
    <property type="molecule type" value="Genomic_DNA"/>
</dbReference>
<gene>
    <name evidence="1" type="ORF">SAMN05216410_1687</name>
</gene>
<evidence type="ECO:0000313" key="1">
    <source>
        <dbReference type="EMBL" id="SDC34556.1"/>
    </source>
</evidence>
<sequence length="49" mass="5538">MHDPFVEARIVARITDWARQYALLQVAASNADFVADRFLKVFKNAVDTG</sequence>
<dbReference type="AlphaFoldDB" id="A0A1G6KVX8"/>
<dbReference type="RefSeq" id="WP_175559056.1">
    <property type="nucleotide sequence ID" value="NZ_FMYH01000002.1"/>
</dbReference>
<name>A0A1G6KVX8_9MICO</name>
<keyword evidence="2" id="KW-1185">Reference proteome</keyword>
<evidence type="ECO:0000313" key="2">
    <source>
        <dbReference type="Proteomes" id="UP000199039"/>
    </source>
</evidence>
<accession>A0A1G6KVX8</accession>
<reference evidence="1 2" key="1">
    <citation type="submission" date="2016-09" db="EMBL/GenBank/DDBJ databases">
        <authorList>
            <person name="Capua I."/>
            <person name="De Benedictis P."/>
            <person name="Joannis T."/>
            <person name="Lombin L.H."/>
            <person name="Cattoli G."/>
        </authorList>
    </citation>
    <scope>NUCLEOTIDE SEQUENCE [LARGE SCALE GENOMIC DNA]</scope>
    <source>
        <strain evidence="1 2">ISLP-3</strain>
    </source>
</reference>
<organism evidence="1 2">
    <name type="scientific">Sanguibacter gelidistatuariae</name>
    <dbReference type="NCBI Taxonomy" id="1814289"/>
    <lineage>
        <taxon>Bacteria</taxon>
        <taxon>Bacillati</taxon>
        <taxon>Actinomycetota</taxon>
        <taxon>Actinomycetes</taxon>
        <taxon>Micrococcales</taxon>
        <taxon>Sanguibacteraceae</taxon>
        <taxon>Sanguibacter</taxon>
    </lineage>
</organism>